<accession>A0ABN6D6U7</accession>
<evidence type="ECO:0000256" key="5">
    <source>
        <dbReference type="ARBA" id="ARBA00023136"/>
    </source>
</evidence>
<evidence type="ECO:0000256" key="3">
    <source>
        <dbReference type="ARBA" id="ARBA00022692"/>
    </source>
</evidence>
<proteinExistence type="inferred from homology"/>
<dbReference type="CDD" id="cd16914">
    <property type="entry name" value="EcfT"/>
    <property type="match status" value="1"/>
</dbReference>
<keyword evidence="5 6" id="KW-0472">Membrane</keyword>
<evidence type="ECO:0000313" key="7">
    <source>
        <dbReference type="EMBL" id="BCO27731.1"/>
    </source>
</evidence>
<comment type="subcellular location">
    <subcellularLocation>
        <location evidence="1">Membrane</location>
        <topology evidence="1">Multi-pass membrane protein</topology>
    </subcellularLocation>
</comment>
<evidence type="ECO:0000256" key="4">
    <source>
        <dbReference type="ARBA" id="ARBA00022989"/>
    </source>
</evidence>
<organism evidence="7 8">
    <name type="scientific">Rhodoferax lithotrophicus</name>
    <dbReference type="NCBI Taxonomy" id="2798804"/>
    <lineage>
        <taxon>Bacteria</taxon>
        <taxon>Pseudomonadati</taxon>
        <taxon>Pseudomonadota</taxon>
        <taxon>Betaproteobacteria</taxon>
        <taxon>Burkholderiales</taxon>
        <taxon>Comamonadaceae</taxon>
        <taxon>Rhodoferax</taxon>
    </lineage>
</organism>
<keyword evidence="4 6" id="KW-1133">Transmembrane helix</keyword>
<feature type="transmembrane region" description="Helical" evidence="6">
    <location>
        <begin position="12"/>
        <end position="33"/>
    </location>
</feature>
<evidence type="ECO:0000256" key="6">
    <source>
        <dbReference type="SAM" id="Phobius"/>
    </source>
</evidence>
<feature type="transmembrane region" description="Helical" evidence="6">
    <location>
        <begin position="64"/>
        <end position="82"/>
    </location>
</feature>
<keyword evidence="3 6" id="KW-0812">Transmembrane</keyword>
<protein>
    <submittedName>
        <fullName evidence="7">Energy-coupling factor transporter transmembrane protein BioN</fullName>
    </submittedName>
</protein>
<comment type="similarity">
    <text evidence="2">Belongs to the CbiQ family.</text>
</comment>
<evidence type="ECO:0000313" key="8">
    <source>
        <dbReference type="Proteomes" id="UP000824366"/>
    </source>
</evidence>
<dbReference type="Pfam" id="PF02361">
    <property type="entry name" value="CbiQ"/>
    <property type="match status" value="1"/>
</dbReference>
<dbReference type="RefSeq" id="WP_223903756.1">
    <property type="nucleotide sequence ID" value="NZ_AP024238.1"/>
</dbReference>
<feature type="transmembrane region" description="Helical" evidence="6">
    <location>
        <begin position="88"/>
        <end position="107"/>
    </location>
</feature>
<name>A0ABN6D6U7_9BURK</name>
<keyword evidence="8" id="KW-1185">Reference proteome</keyword>
<gene>
    <name evidence="7" type="ORF">MIZ03_2620</name>
</gene>
<feature type="transmembrane region" description="Helical" evidence="6">
    <location>
        <begin position="39"/>
        <end position="57"/>
    </location>
</feature>
<evidence type="ECO:0000256" key="2">
    <source>
        <dbReference type="ARBA" id="ARBA00008564"/>
    </source>
</evidence>
<dbReference type="InterPro" id="IPR003339">
    <property type="entry name" value="ABC/ECF_trnsptr_transmembrane"/>
</dbReference>
<reference evidence="7 8" key="1">
    <citation type="journal article" date="2021" name="Microbiol. Spectr.">
        <title>A Single Bacterium Capable of Oxidation and Reduction of Iron at Circumneutral pH.</title>
        <authorList>
            <person name="Kato S."/>
            <person name="Ohkuma M."/>
        </authorList>
    </citation>
    <scope>NUCLEOTIDE SEQUENCE [LARGE SCALE GENOMIC DNA]</scope>
    <source>
        <strain evidence="7 8">MIZ03</strain>
    </source>
</reference>
<sequence length="197" mass="21820">MGSLYSEHQTWLHRVPAAIKLIFFAVLGSVQFLLDSSNVLMVSALACSLLFASLGRATYPAFKLVRAVLLAGLLIMVFHAYMHQPVLGMVSALRLFSASLLGIALTLTTRSRDLLSVFESLLSPLQRVGIKTERLALQLAMMLRFTEHFFVVWKRLDDAHRIRTGKAGGLTILAPLTIKMLVSARRVADTLELRLGE</sequence>
<dbReference type="EMBL" id="AP024238">
    <property type="protein sequence ID" value="BCO27731.1"/>
    <property type="molecule type" value="Genomic_DNA"/>
</dbReference>
<dbReference type="Proteomes" id="UP000824366">
    <property type="component" value="Chromosome"/>
</dbReference>
<evidence type="ECO:0000256" key="1">
    <source>
        <dbReference type="ARBA" id="ARBA00004141"/>
    </source>
</evidence>